<dbReference type="InterPro" id="IPR036869">
    <property type="entry name" value="J_dom_sf"/>
</dbReference>
<dbReference type="EMBL" id="JBJKBG010000009">
    <property type="protein sequence ID" value="KAL3723501.1"/>
    <property type="molecule type" value="Genomic_DNA"/>
</dbReference>
<dbReference type="Pfam" id="PF00226">
    <property type="entry name" value="DnaJ"/>
    <property type="match status" value="1"/>
</dbReference>
<evidence type="ECO:0000313" key="3">
    <source>
        <dbReference type="EMBL" id="KAL3723501.1"/>
    </source>
</evidence>
<reference evidence="3 4" key="1">
    <citation type="submission" date="2024-11" db="EMBL/GenBank/DDBJ databases">
        <title>Chromosome-level genome assembly of Eucalyptus globulus Labill. provides insights into its genome evolution.</title>
        <authorList>
            <person name="Li X."/>
        </authorList>
    </citation>
    <scope>NUCLEOTIDE SEQUENCE [LARGE SCALE GENOMIC DNA]</scope>
    <source>
        <strain evidence="3">CL2024</strain>
        <tissue evidence="3">Fresh tender leaves</tissue>
    </source>
</reference>
<dbReference type="PANTHER" id="PTHR44743:SF5">
    <property type="entry name" value="CHAPERONE DNAJ-DOMAIN SUPERFAMILY PROTEIN"/>
    <property type="match status" value="1"/>
</dbReference>
<evidence type="ECO:0000313" key="4">
    <source>
        <dbReference type="Proteomes" id="UP001634007"/>
    </source>
</evidence>
<dbReference type="SMART" id="SM00271">
    <property type="entry name" value="DnaJ"/>
    <property type="match status" value="1"/>
</dbReference>
<dbReference type="PROSITE" id="PS50076">
    <property type="entry name" value="DNAJ_2"/>
    <property type="match status" value="1"/>
</dbReference>
<dbReference type="PANTHER" id="PTHR44743">
    <property type="entry name" value="PUTATIVE, EXPRESSED-RELATED"/>
    <property type="match status" value="1"/>
</dbReference>
<protein>
    <recommendedName>
        <fullName evidence="2">J domain-containing protein</fullName>
    </recommendedName>
</protein>
<feature type="compositionally biased region" description="Low complexity" evidence="1">
    <location>
        <begin position="190"/>
        <end position="201"/>
    </location>
</feature>
<dbReference type="Proteomes" id="UP001634007">
    <property type="component" value="Unassembled WGS sequence"/>
</dbReference>
<feature type="domain" description="J" evidence="2">
    <location>
        <begin position="10"/>
        <end position="78"/>
    </location>
</feature>
<dbReference type="InterPro" id="IPR001623">
    <property type="entry name" value="DnaJ_domain"/>
</dbReference>
<dbReference type="PRINTS" id="PR00625">
    <property type="entry name" value="JDOMAIN"/>
</dbReference>
<feature type="region of interest" description="Disordered" evidence="1">
    <location>
        <begin position="188"/>
        <end position="216"/>
    </location>
</feature>
<organism evidence="3 4">
    <name type="scientific">Eucalyptus globulus</name>
    <name type="common">Tasmanian blue gum</name>
    <dbReference type="NCBI Taxonomy" id="34317"/>
    <lineage>
        <taxon>Eukaryota</taxon>
        <taxon>Viridiplantae</taxon>
        <taxon>Streptophyta</taxon>
        <taxon>Embryophyta</taxon>
        <taxon>Tracheophyta</taxon>
        <taxon>Spermatophyta</taxon>
        <taxon>Magnoliopsida</taxon>
        <taxon>eudicotyledons</taxon>
        <taxon>Gunneridae</taxon>
        <taxon>Pentapetalae</taxon>
        <taxon>rosids</taxon>
        <taxon>malvids</taxon>
        <taxon>Myrtales</taxon>
        <taxon>Myrtaceae</taxon>
        <taxon>Myrtoideae</taxon>
        <taxon>Eucalypteae</taxon>
        <taxon>Eucalyptus</taxon>
    </lineage>
</organism>
<keyword evidence="4" id="KW-1185">Reference proteome</keyword>
<dbReference type="CDD" id="cd06257">
    <property type="entry name" value="DnaJ"/>
    <property type="match status" value="1"/>
</dbReference>
<dbReference type="AlphaFoldDB" id="A0ABD3JBS3"/>
<gene>
    <name evidence="3" type="ORF">ACJRO7_035649</name>
</gene>
<dbReference type="Gene3D" id="1.10.287.110">
    <property type="entry name" value="DnaJ domain"/>
    <property type="match status" value="1"/>
</dbReference>
<dbReference type="SUPFAM" id="SSF46565">
    <property type="entry name" value="Chaperone J-domain"/>
    <property type="match status" value="1"/>
</dbReference>
<sequence length="228" mass="25587">MANGDEKSEDLYAVLGLNKECTASELRSAYKKLALRWHPDRCSVSGTSEEAKTKFQEIQQAYSVLSDENKRFLYDIGAYDNDDDENGMGDFMSEMAVLMSQTKSNEMGQWSFEELQETFDDMFRREIKTPFVGSEMVDPTTSSSSCEGYYETSTSSKKRDFAVMNSGKKEGAHGSDLHFKNFCPEHNGISSSSRSSLKSPSLGRLQRRLRHPVHPESARVPALQCLAA</sequence>
<evidence type="ECO:0000259" key="2">
    <source>
        <dbReference type="PROSITE" id="PS50076"/>
    </source>
</evidence>
<proteinExistence type="predicted"/>
<accession>A0ABD3JBS3</accession>
<evidence type="ECO:0000256" key="1">
    <source>
        <dbReference type="SAM" id="MobiDB-lite"/>
    </source>
</evidence>
<comment type="caution">
    <text evidence="3">The sequence shown here is derived from an EMBL/GenBank/DDBJ whole genome shotgun (WGS) entry which is preliminary data.</text>
</comment>
<name>A0ABD3JBS3_EUCGL</name>